<gene>
    <name evidence="6" type="ORF">GCM10023211_14090</name>
</gene>
<name>A0ABP9N7M5_9GAMM</name>
<keyword evidence="4" id="KW-0804">Transcription</keyword>
<evidence type="ECO:0000259" key="5">
    <source>
        <dbReference type="Pfam" id="PF04198"/>
    </source>
</evidence>
<feature type="domain" description="Sugar-binding" evidence="5">
    <location>
        <begin position="58"/>
        <end position="314"/>
    </location>
</feature>
<evidence type="ECO:0000313" key="6">
    <source>
        <dbReference type="EMBL" id="GAA5110084.1"/>
    </source>
</evidence>
<evidence type="ECO:0000256" key="2">
    <source>
        <dbReference type="ARBA" id="ARBA00023015"/>
    </source>
</evidence>
<proteinExistence type="inferred from homology"/>
<organism evidence="6 7">
    <name type="scientific">Orbus sasakiae</name>
    <dbReference type="NCBI Taxonomy" id="1078475"/>
    <lineage>
        <taxon>Bacteria</taxon>
        <taxon>Pseudomonadati</taxon>
        <taxon>Pseudomonadota</taxon>
        <taxon>Gammaproteobacteria</taxon>
        <taxon>Orbales</taxon>
        <taxon>Orbaceae</taxon>
        <taxon>Orbus</taxon>
    </lineage>
</organism>
<dbReference type="RefSeq" id="WP_345490321.1">
    <property type="nucleotide sequence ID" value="NZ_BAABHY010000001.1"/>
</dbReference>
<dbReference type="PANTHER" id="PTHR34294:SF1">
    <property type="entry name" value="TRANSCRIPTIONAL REGULATOR LSRR"/>
    <property type="match status" value="1"/>
</dbReference>
<dbReference type="Pfam" id="PF13412">
    <property type="entry name" value="HTH_24"/>
    <property type="match status" value="1"/>
</dbReference>
<dbReference type="Proteomes" id="UP001500171">
    <property type="component" value="Unassembled WGS sequence"/>
</dbReference>
<evidence type="ECO:0000256" key="3">
    <source>
        <dbReference type="ARBA" id="ARBA00023125"/>
    </source>
</evidence>
<protein>
    <submittedName>
        <fullName evidence="6">Sugar-binding transcriptional regulator</fullName>
    </submittedName>
</protein>
<dbReference type="InterPro" id="IPR037171">
    <property type="entry name" value="NagB/RpiA_transferase-like"/>
</dbReference>
<dbReference type="Gene3D" id="3.40.50.1360">
    <property type="match status" value="1"/>
</dbReference>
<dbReference type="Pfam" id="PF04198">
    <property type="entry name" value="Sugar-bind"/>
    <property type="match status" value="1"/>
</dbReference>
<keyword evidence="2" id="KW-0805">Transcription regulation</keyword>
<dbReference type="EMBL" id="BAABHY010000001">
    <property type="protein sequence ID" value="GAA5110084.1"/>
    <property type="molecule type" value="Genomic_DNA"/>
</dbReference>
<evidence type="ECO:0000256" key="1">
    <source>
        <dbReference type="ARBA" id="ARBA00010466"/>
    </source>
</evidence>
<dbReference type="PANTHER" id="PTHR34294">
    <property type="entry name" value="TRANSCRIPTIONAL REGULATOR-RELATED"/>
    <property type="match status" value="1"/>
</dbReference>
<evidence type="ECO:0000313" key="7">
    <source>
        <dbReference type="Proteomes" id="UP001500171"/>
    </source>
</evidence>
<comment type="similarity">
    <text evidence="1">Belongs to the SorC transcriptional regulatory family.</text>
</comment>
<dbReference type="Gene3D" id="1.10.10.60">
    <property type="entry name" value="Homeodomain-like"/>
    <property type="match status" value="1"/>
</dbReference>
<keyword evidence="7" id="KW-1185">Reference proteome</keyword>
<sequence length="321" mass="35793">MDNNELKLLITIAQMYYEQNLTQNEISKKLSIYRTTISRLLKKAQEQGIVSFSINYELSSTFLLEKQLKELFNLTHVIVTHNSDSSTIQDKLNTMGLACADYLKQIICDGDILGLSWGSSLAAVAEQLDASSYKDILCVPMVGGPAGKLESKYHVNTIVYNIASKLHGKSLLMDFPAILDEQFLRDAIVKSQHYQQISKYWDSLSIAIFGIGSCEVSDKSIWYGFYGDGDDVKPINQEPIAGDICSRFYSYRGQPIQTTISETIINIHLQQLKKAKHRIGVAQSIEKADAMIGAMKGGYLNTLITTKETAQAILDRTLSPD</sequence>
<dbReference type="InterPro" id="IPR007324">
    <property type="entry name" value="Sugar-bd_dom_put"/>
</dbReference>
<keyword evidence="3" id="KW-0238">DNA-binding</keyword>
<comment type="caution">
    <text evidence="6">The sequence shown here is derived from an EMBL/GenBank/DDBJ whole genome shotgun (WGS) entry which is preliminary data.</text>
</comment>
<dbReference type="InterPro" id="IPR051054">
    <property type="entry name" value="SorC_transcr_regulators"/>
</dbReference>
<dbReference type="SUPFAM" id="SSF100950">
    <property type="entry name" value="NagB/RpiA/CoA transferase-like"/>
    <property type="match status" value="1"/>
</dbReference>
<evidence type="ECO:0000256" key="4">
    <source>
        <dbReference type="ARBA" id="ARBA00023163"/>
    </source>
</evidence>
<accession>A0ABP9N7M5</accession>
<reference evidence="7" key="1">
    <citation type="journal article" date="2019" name="Int. J. Syst. Evol. Microbiol.">
        <title>The Global Catalogue of Microorganisms (GCM) 10K type strain sequencing project: providing services to taxonomists for standard genome sequencing and annotation.</title>
        <authorList>
            <consortium name="The Broad Institute Genomics Platform"/>
            <consortium name="The Broad Institute Genome Sequencing Center for Infectious Disease"/>
            <person name="Wu L."/>
            <person name="Ma J."/>
        </authorList>
    </citation>
    <scope>NUCLEOTIDE SEQUENCE [LARGE SCALE GENOMIC DNA]</scope>
    <source>
        <strain evidence="7">JCM 18050</strain>
    </source>
</reference>